<dbReference type="RefSeq" id="WP_113720054.1">
    <property type="nucleotide sequence ID" value="NZ_CP099717.1"/>
</dbReference>
<evidence type="ECO:0000313" key="2">
    <source>
        <dbReference type="Proteomes" id="UP001056890"/>
    </source>
</evidence>
<dbReference type="AlphaFoldDB" id="A0AAE9SD50"/>
<organism evidence="1 2">
    <name type="scientific">Aeromonas encheleia</name>
    <dbReference type="NCBI Taxonomy" id="73010"/>
    <lineage>
        <taxon>Bacteria</taxon>
        <taxon>Pseudomonadati</taxon>
        <taxon>Pseudomonadota</taxon>
        <taxon>Gammaproteobacteria</taxon>
        <taxon>Aeromonadales</taxon>
        <taxon>Aeromonadaceae</taxon>
        <taxon>Aeromonas</taxon>
    </lineage>
</organism>
<dbReference type="EMBL" id="CP099717">
    <property type="protein sequence ID" value="USV58943.1"/>
    <property type="molecule type" value="Genomic_DNA"/>
</dbReference>
<sequence length="102" mass="11003">MTVTNYAKKSRHGTAASSIGVFDIGQIVKPDAESVAPARSLASKSLRRTTSEGGTICGQSALSTNSERIEQLGRLQERYENDDGVSLFTHKFAVLRLFGGEK</sequence>
<gene>
    <name evidence="1" type="ORF">NHF51_07345</name>
</gene>
<proteinExistence type="predicted"/>
<evidence type="ECO:0000313" key="1">
    <source>
        <dbReference type="EMBL" id="USV58943.1"/>
    </source>
</evidence>
<dbReference type="Proteomes" id="UP001056890">
    <property type="component" value="Chromosome"/>
</dbReference>
<keyword evidence="2" id="KW-1185">Reference proteome</keyword>
<name>A0AAE9SD50_9GAMM</name>
<reference evidence="1" key="1">
    <citation type="submission" date="2022-06" db="EMBL/GenBank/DDBJ databases">
        <title>Complete Genome of Aeromonas sp. Strain SOD01 Isolated from an Urban Freshwater Stream.</title>
        <authorList>
            <person name="Williams L.E."/>
            <person name="Brysgel T."/>
            <person name="Capestro E.M."/>
            <person name="Foltz G.V."/>
            <person name="Gardner A.E."/>
            <person name="Ingrassia J."/>
            <person name="Peterson E."/>
            <person name="Arruda J."/>
            <person name="Flaherty I."/>
            <person name="Hunt M."/>
            <person name="Pappas G."/>
            <person name="Ramsaran S."/>
            <person name="Rocha M."/>
        </authorList>
    </citation>
    <scope>NUCLEOTIDE SEQUENCE</scope>
    <source>
        <strain evidence="1">SOD01</strain>
    </source>
</reference>
<accession>A0AAE9SD50</accession>
<protein>
    <submittedName>
        <fullName evidence="1">Uncharacterized protein</fullName>
    </submittedName>
</protein>